<dbReference type="Proteomes" id="UP000824782">
    <property type="component" value="Unassembled WGS sequence"/>
</dbReference>
<dbReference type="InterPro" id="IPR058904">
    <property type="entry name" value="PARP4_MVP-ID"/>
</dbReference>
<evidence type="ECO:0000259" key="2">
    <source>
        <dbReference type="Pfam" id="PF26156"/>
    </source>
</evidence>
<feature type="region of interest" description="Disordered" evidence="1">
    <location>
        <begin position="307"/>
        <end position="333"/>
    </location>
</feature>
<dbReference type="AlphaFoldDB" id="A0AAV7CJ01"/>
<dbReference type="EMBL" id="WNYA01000002">
    <property type="protein sequence ID" value="KAG8584744.1"/>
    <property type="molecule type" value="Genomic_DNA"/>
</dbReference>
<dbReference type="GO" id="GO:0005737">
    <property type="term" value="C:cytoplasm"/>
    <property type="evidence" value="ECO:0007669"/>
    <property type="project" value="TreeGrafter"/>
</dbReference>
<evidence type="ECO:0000313" key="3">
    <source>
        <dbReference type="EMBL" id="KAG8584744.1"/>
    </source>
</evidence>
<feature type="compositionally biased region" description="Pro residues" evidence="1">
    <location>
        <begin position="313"/>
        <end position="323"/>
    </location>
</feature>
<keyword evidence="4" id="KW-1185">Reference proteome</keyword>
<protein>
    <recommendedName>
        <fullName evidence="2">PARP4 MVP-ID C-terminal domain-containing protein</fullName>
    </recommendedName>
</protein>
<dbReference type="Pfam" id="PF26156">
    <property type="entry name" value="PARP4_MVP-ID"/>
    <property type="match status" value="1"/>
</dbReference>
<feature type="domain" description="PARP4 MVP-ID C-terminal" evidence="2">
    <location>
        <begin position="473"/>
        <end position="614"/>
    </location>
</feature>
<gene>
    <name evidence="3" type="ORF">GDO81_004754</name>
</gene>
<comment type="caution">
    <text evidence="3">The sequence shown here is derived from an EMBL/GenBank/DDBJ whole genome shotgun (WGS) entry which is preliminary data.</text>
</comment>
<proteinExistence type="predicted"/>
<dbReference type="InterPro" id="IPR031273">
    <property type="entry name" value="PARP4"/>
</dbReference>
<evidence type="ECO:0000256" key="1">
    <source>
        <dbReference type="SAM" id="MobiDB-lite"/>
    </source>
</evidence>
<name>A0AAV7CJ01_ENGPU</name>
<organism evidence="3 4">
    <name type="scientific">Engystomops pustulosus</name>
    <name type="common">Tungara frog</name>
    <name type="synonym">Physalaemus pustulosus</name>
    <dbReference type="NCBI Taxonomy" id="76066"/>
    <lineage>
        <taxon>Eukaryota</taxon>
        <taxon>Metazoa</taxon>
        <taxon>Chordata</taxon>
        <taxon>Craniata</taxon>
        <taxon>Vertebrata</taxon>
        <taxon>Euteleostomi</taxon>
        <taxon>Amphibia</taxon>
        <taxon>Batrachia</taxon>
        <taxon>Anura</taxon>
        <taxon>Neobatrachia</taxon>
        <taxon>Hyloidea</taxon>
        <taxon>Leptodactylidae</taxon>
        <taxon>Leiuperinae</taxon>
        <taxon>Engystomops</taxon>
    </lineage>
</organism>
<evidence type="ECO:0000313" key="4">
    <source>
        <dbReference type="Proteomes" id="UP000824782"/>
    </source>
</evidence>
<sequence>MDHVEEEELPSGLSRKEMFGFGSFQNTLAMEVSNKSRVRRAEPSLLSHHEPVDMCLAFQEDDLFEELNSSVIGSVLPHAEALNEIPTASFSFASNMSAVAEPTDPVSYLCGIAEKESPSISLDNVCFTSLKKRKKSRKLPQIPPSQGFQPPTRDYIAATTWLAPPPAPEIQLGPGPPLAPAFQPALGDPPVLGLARPASGISPAFGGSLNQGFARLASGFPSDFRGVAAPVLVLSTLGISPAFGGSSAPGFAQPAPGFPSAFGGPPAPVLARSTLGISPAFGGSPAPGFPQPASGFPGVSADLAPPALGYPLLPGPPPPPPPAQELSQPHMGPQSKGLFAAPLYYPRSPAFSTTPHTLPPVIPESRSALFGAVAPQAEASYELSRLAYNNSNIAPEMTFDDSARNQPQEIVAPTTKARRADRTKFSVKPMYIELRALSPKSRSQPFSVFRNIKALTKKSQPKKRFVPPSWSSLSSLQNEDGYWLLSEELCKLININVQCLTEDFLVKKGIKSLGSRGIDTIHKLIATLLVLQTIRAHNILSGITFKTLLKLDPSVPRSQYPSIEKAIEWAIKSDRQYPGICMRLGLGRDWDQATRQLLNLDPIPTTSDLHSVSHCLFLL</sequence>
<dbReference type="PANTHER" id="PTHR46530:SF3">
    <property type="entry name" value="POLY [ADP-RIBOSE] POLYMERASE"/>
    <property type="match status" value="1"/>
</dbReference>
<dbReference type="GO" id="GO:0003950">
    <property type="term" value="F:NAD+ poly-ADP-ribosyltransferase activity"/>
    <property type="evidence" value="ECO:0007669"/>
    <property type="project" value="InterPro"/>
</dbReference>
<accession>A0AAV7CJ01</accession>
<reference evidence="3" key="1">
    <citation type="thesis" date="2020" institute="ProQuest LLC" country="789 East Eisenhower Parkway, Ann Arbor, MI, USA">
        <title>Comparative Genomics and Chromosome Evolution.</title>
        <authorList>
            <person name="Mudd A.B."/>
        </authorList>
    </citation>
    <scope>NUCLEOTIDE SEQUENCE</scope>
    <source>
        <strain evidence="3">237g6f4</strain>
        <tissue evidence="3">Blood</tissue>
    </source>
</reference>
<dbReference type="PANTHER" id="PTHR46530">
    <property type="entry name" value="PROTEIN MONO-ADP-RIBOSYLTRANSFERASE PARP4"/>
    <property type="match status" value="1"/>
</dbReference>